<dbReference type="OrthoDB" id="9810297at2"/>
<comment type="caution">
    <text evidence="5">Lacks conserved residue(s) required for the propagation of feature annotation.</text>
</comment>
<protein>
    <submittedName>
        <fullName evidence="7">16S rRNA (Cytosine967-C5)-methyltransferase</fullName>
    </submittedName>
</protein>
<dbReference type="PANTHER" id="PTHR22807:SF53">
    <property type="entry name" value="RIBOSOMAL RNA SMALL SUBUNIT METHYLTRANSFERASE B-RELATED"/>
    <property type="match status" value="1"/>
</dbReference>
<dbReference type="AlphaFoldDB" id="A0A285CN33"/>
<gene>
    <name evidence="7" type="ORF">SAMN05878503_102392</name>
</gene>
<dbReference type="RefSeq" id="WP_097029484.1">
    <property type="nucleotide sequence ID" value="NZ_OAOQ01000002.1"/>
</dbReference>
<dbReference type="GO" id="GO:0003723">
    <property type="term" value="F:RNA binding"/>
    <property type="evidence" value="ECO:0007669"/>
    <property type="project" value="UniProtKB-UniRule"/>
</dbReference>
<feature type="binding site" evidence="5">
    <location>
        <position position="287"/>
    </location>
    <ligand>
        <name>S-adenosyl-L-methionine</name>
        <dbReference type="ChEBI" id="CHEBI:59789"/>
    </ligand>
</feature>
<keyword evidence="4 5" id="KW-0694">RNA-binding</keyword>
<dbReference type="Pfam" id="PF22458">
    <property type="entry name" value="RsmF-B_ferredox"/>
    <property type="match status" value="1"/>
</dbReference>
<keyword evidence="8" id="KW-1185">Reference proteome</keyword>
<dbReference type="InterPro" id="IPR029063">
    <property type="entry name" value="SAM-dependent_MTases_sf"/>
</dbReference>
<evidence type="ECO:0000259" key="6">
    <source>
        <dbReference type="PROSITE" id="PS51686"/>
    </source>
</evidence>
<dbReference type="InterPro" id="IPR001678">
    <property type="entry name" value="MeTrfase_RsmB-F_NOP2_dom"/>
</dbReference>
<feature type="binding site" evidence="5">
    <location>
        <position position="247"/>
    </location>
    <ligand>
        <name>S-adenosyl-L-methionine</name>
        <dbReference type="ChEBI" id="CHEBI:59789"/>
    </ligand>
</feature>
<keyword evidence="1 5" id="KW-0489">Methyltransferase</keyword>
<dbReference type="InterPro" id="IPR049560">
    <property type="entry name" value="MeTrfase_RsmB-F_NOP2_cat"/>
</dbReference>
<dbReference type="Pfam" id="PF01189">
    <property type="entry name" value="Methyltr_RsmB-F"/>
    <property type="match status" value="1"/>
</dbReference>
<evidence type="ECO:0000256" key="5">
    <source>
        <dbReference type="PROSITE-ProRule" id="PRU01023"/>
    </source>
</evidence>
<dbReference type="InterPro" id="IPR023267">
    <property type="entry name" value="RCMT"/>
</dbReference>
<evidence type="ECO:0000313" key="7">
    <source>
        <dbReference type="EMBL" id="SNX68952.1"/>
    </source>
</evidence>
<evidence type="ECO:0000313" key="8">
    <source>
        <dbReference type="Proteomes" id="UP000219467"/>
    </source>
</evidence>
<dbReference type="PROSITE" id="PS51686">
    <property type="entry name" value="SAM_MT_RSMB_NOP"/>
    <property type="match status" value="1"/>
</dbReference>
<dbReference type="EMBL" id="OAOQ01000002">
    <property type="protein sequence ID" value="SNX68952.1"/>
    <property type="molecule type" value="Genomic_DNA"/>
</dbReference>
<feature type="active site" description="Nucleophile" evidence="5">
    <location>
        <position position="340"/>
    </location>
</feature>
<dbReference type="GO" id="GO:0001510">
    <property type="term" value="P:RNA methylation"/>
    <property type="evidence" value="ECO:0007669"/>
    <property type="project" value="InterPro"/>
</dbReference>
<dbReference type="InterPro" id="IPR054728">
    <property type="entry name" value="RsmB-like_ferredoxin"/>
</dbReference>
<name>A0A285CN33_9RHOB</name>
<evidence type="ECO:0000256" key="1">
    <source>
        <dbReference type="ARBA" id="ARBA00022603"/>
    </source>
</evidence>
<accession>A0A285CN33</accession>
<feature type="domain" description="SAM-dependent MTase RsmB/NOP-type" evidence="6">
    <location>
        <begin position="134"/>
        <end position="387"/>
    </location>
</feature>
<evidence type="ECO:0000256" key="3">
    <source>
        <dbReference type="ARBA" id="ARBA00022691"/>
    </source>
</evidence>
<dbReference type="GO" id="GO:0008173">
    <property type="term" value="F:RNA methyltransferase activity"/>
    <property type="evidence" value="ECO:0007669"/>
    <property type="project" value="InterPro"/>
</dbReference>
<comment type="similarity">
    <text evidence="5">Belongs to the class I-like SAM-binding methyltransferase superfamily. RsmB/NOP family.</text>
</comment>
<dbReference type="Gene3D" id="3.40.50.150">
    <property type="entry name" value="Vaccinia Virus protein VP39"/>
    <property type="match status" value="1"/>
</dbReference>
<organism evidence="7 8">
    <name type="scientific">Cereibacter ovatus</name>
    <dbReference type="NCBI Taxonomy" id="439529"/>
    <lineage>
        <taxon>Bacteria</taxon>
        <taxon>Pseudomonadati</taxon>
        <taxon>Pseudomonadota</taxon>
        <taxon>Alphaproteobacteria</taxon>
        <taxon>Rhodobacterales</taxon>
        <taxon>Paracoccaceae</taxon>
        <taxon>Cereibacter</taxon>
    </lineage>
</organism>
<dbReference type="Proteomes" id="UP000219467">
    <property type="component" value="Unassembled WGS sequence"/>
</dbReference>
<reference evidence="8" key="1">
    <citation type="submission" date="2017-08" db="EMBL/GenBank/DDBJ databases">
        <authorList>
            <person name="Varghese N."/>
            <person name="Submissions S."/>
        </authorList>
    </citation>
    <scope>NUCLEOTIDE SEQUENCE [LARGE SCALE GENOMIC DNA]</scope>
    <source>
        <strain evidence="8">JA234</strain>
    </source>
</reference>
<dbReference type="Gene3D" id="3.30.70.1170">
    <property type="entry name" value="Sun protein, domain 3"/>
    <property type="match status" value="1"/>
</dbReference>
<evidence type="ECO:0000256" key="4">
    <source>
        <dbReference type="ARBA" id="ARBA00022884"/>
    </source>
</evidence>
<keyword evidence="2 5" id="KW-0808">Transferase</keyword>
<dbReference type="SUPFAM" id="SSF53335">
    <property type="entry name" value="S-adenosyl-L-methionine-dependent methyltransferases"/>
    <property type="match status" value="1"/>
</dbReference>
<keyword evidence="3 5" id="KW-0949">S-adenosyl-L-methionine</keyword>
<evidence type="ECO:0000256" key="2">
    <source>
        <dbReference type="ARBA" id="ARBA00022679"/>
    </source>
</evidence>
<dbReference type="CDD" id="cd02440">
    <property type="entry name" value="AdoMet_MTases"/>
    <property type="match status" value="1"/>
</dbReference>
<dbReference type="PRINTS" id="PR02008">
    <property type="entry name" value="RCMTFAMILY"/>
</dbReference>
<proteinExistence type="inferred from homology"/>
<sequence>MTPAARLSAAIGILDRILAGAPAEQALTNWGRASRYAGSGDRAAVRDLVFDALRCRRSFARLGGAETGRGLILGGLRAAGADVGALFCGEGHAPAPPAGPELAPQPPSALESLDCPDWLAPRLQGSLGADFAAVMQALRHRAPVFLRVNLARASVAAAIEALAAEGIVARPHPLAATALEVTEGARKIHGSAAYRDGLVELQDAASQAVVQALPLVAGARVLDYCAGGGGKTLAMAGGAGLTLFAHDADPRRMRDLPARAERAGVRVRLLSTADTRREAPFDLVLADAPCSGSGSWRRAPEGKWSLTPARLAALVATQAAILDETAALVRLGGHLGYATCSVLDEENDDQIHALLARRPGWERVSRLRLTPLDGGDGFFLSLLRRIG</sequence>
<dbReference type="PANTHER" id="PTHR22807">
    <property type="entry name" value="NOP2 YEAST -RELATED NOL1/NOP2/FMU SUN DOMAIN-CONTAINING"/>
    <property type="match status" value="1"/>
</dbReference>